<dbReference type="KEGG" id="ndv:NDEV_0549"/>
<proteinExistence type="predicted"/>
<evidence type="ECO:0000313" key="2">
    <source>
        <dbReference type="Proteomes" id="UP000196239"/>
    </source>
</evidence>
<accession>A0A128A1S6</accession>
<sequence>MAQLSGEHKLSPQMCCPPGNLSVFWENLSYTELGVSAFTAGNVAAKTIMVDNANATKPILICWLDIMSIYIPLVYLD</sequence>
<gene>
    <name evidence="1" type="ORF">NDEV_0549</name>
</gene>
<organism evidence="1 2">
    <name type="scientific">Nitrosotalea devaniterrae</name>
    <dbReference type="NCBI Taxonomy" id="1078905"/>
    <lineage>
        <taxon>Archaea</taxon>
        <taxon>Nitrososphaerota</taxon>
        <taxon>Nitrososphaeria</taxon>
        <taxon>Nitrosotaleales</taxon>
        <taxon>Nitrosotaleaceae</taxon>
        <taxon>Nitrosotalea</taxon>
    </lineage>
</organism>
<dbReference type="EMBL" id="LN890280">
    <property type="protein sequence ID" value="CUR51314.1"/>
    <property type="molecule type" value="Genomic_DNA"/>
</dbReference>
<protein>
    <submittedName>
        <fullName evidence="1">Uncharacterized protein</fullName>
    </submittedName>
</protein>
<dbReference type="AlphaFoldDB" id="A0A128A1S6"/>
<keyword evidence="2" id="KW-1185">Reference proteome</keyword>
<dbReference type="Proteomes" id="UP000196239">
    <property type="component" value="Chromosome 1"/>
</dbReference>
<name>A0A128A1S6_9ARCH</name>
<reference evidence="2" key="1">
    <citation type="submission" date="2015-10" db="EMBL/GenBank/DDBJ databases">
        <authorList>
            <person name="Lehtovirta-Morley L.E."/>
            <person name="Vieille C."/>
        </authorList>
    </citation>
    <scope>NUCLEOTIDE SEQUENCE [LARGE SCALE GENOMIC DNA]</scope>
</reference>
<evidence type="ECO:0000313" key="1">
    <source>
        <dbReference type="EMBL" id="CUR51314.1"/>
    </source>
</evidence>